<organism evidence="1">
    <name type="scientific">Solanum lycopersicum</name>
    <name type="common">Tomato</name>
    <name type="synonym">Lycopersicon esculentum</name>
    <dbReference type="NCBI Taxonomy" id="4081"/>
    <lineage>
        <taxon>Eukaryota</taxon>
        <taxon>Viridiplantae</taxon>
        <taxon>Streptophyta</taxon>
        <taxon>Embryophyta</taxon>
        <taxon>Tracheophyta</taxon>
        <taxon>Spermatophyta</taxon>
        <taxon>Magnoliopsida</taxon>
        <taxon>eudicotyledons</taxon>
        <taxon>Gunneridae</taxon>
        <taxon>Pentapetalae</taxon>
        <taxon>asterids</taxon>
        <taxon>lamiids</taxon>
        <taxon>Solanales</taxon>
        <taxon>Solanaceae</taxon>
        <taxon>Solanoideae</taxon>
        <taxon>Solaneae</taxon>
        <taxon>Solanum</taxon>
        <taxon>Solanum subgen. Lycopersicon</taxon>
    </lineage>
</organism>
<keyword evidence="2" id="KW-1185">Reference proteome</keyword>
<name>A0A3Q7JV80_SOLLC</name>
<sequence>MSPCLPKGRLDRLKLSISHFHFWNDFRASEKACLPKVRVRVQTPARFFTHESLLESRLGGGGIILIASSFVHPICFPRKSYIVMYIAANCVKIIHDSPLSMDINRQHFFVWGYLP</sequence>
<protein>
    <submittedName>
        <fullName evidence="1">Uncharacterized protein</fullName>
    </submittedName>
</protein>
<dbReference type="Gramene" id="Solyc12g036935.1.1">
    <property type="protein sequence ID" value="Solyc12g036935.1.1"/>
    <property type="gene ID" value="Solyc12g036935.1"/>
</dbReference>
<evidence type="ECO:0000313" key="1">
    <source>
        <dbReference type="EnsemblPlants" id="Solyc12g036935.1.1"/>
    </source>
</evidence>
<reference evidence="1" key="1">
    <citation type="journal article" date="2012" name="Nature">
        <title>The tomato genome sequence provides insights into fleshy fruit evolution.</title>
        <authorList>
            <consortium name="Tomato Genome Consortium"/>
        </authorList>
    </citation>
    <scope>NUCLEOTIDE SEQUENCE [LARGE SCALE GENOMIC DNA]</scope>
    <source>
        <strain evidence="1">cv. Heinz 1706</strain>
    </source>
</reference>
<dbReference type="InParanoid" id="A0A3Q7JV80"/>
<reference evidence="1" key="2">
    <citation type="submission" date="2019-01" db="UniProtKB">
        <authorList>
            <consortium name="EnsemblPlants"/>
        </authorList>
    </citation>
    <scope>IDENTIFICATION</scope>
    <source>
        <strain evidence="1">cv. Heinz 1706</strain>
    </source>
</reference>
<dbReference type="EnsemblPlants" id="Solyc12g036935.1.1">
    <property type="protein sequence ID" value="Solyc12g036935.1.1"/>
    <property type="gene ID" value="Solyc12g036935.1"/>
</dbReference>
<dbReference type="AlphaFoldDB" id="A0A3Q7JV80"/>
<proteinExistence type="predicted"/>
<evidence type="ECO:0000313" key="2">
    <source>
        <dbReference type="Proteomes" id="UP000004994"/>
    </source>
</evidence>
<accession>A0A3Q7JV80</accession>
<dbReference type="Proteomes" id="UP000004994">
    <property type="component" value="Chromosome 12"/>
</dbReference>